<comment type="caution">
    <text evidence="2">The sequence shown here is derived from an EMBL/GenBank/DDBJ whole genome shotgun (WGS) entry which is preliminary data.</text>
</comment>
<evidence type="ECO:0000313" key="2">
    <source>
        <dbReference type="EMBL" id="GAA2240833.1"/>
    </source>
</evidence>
<reference evidence="2 3" key="1">
    <citation type="journal article" date="2019" name="Int. J. Syst. Evol. Microbiol.">
        <title>The Global Catalogue of Microorganisms (GCM) 10K type strain sequencing project: providing services to taxonomists for standard genome sequencing and annotation.</title>
        <authorList>
            <consortium name="The Broad Institute Genomics Platform"/>
            <consortium name="The Broad Institute Genome Sequencing Center for Infectious Disease"/>
            <person name="Wu L."/>
            <person name="Ma J."/>
        </authorList>
    </citation>
    <scope>NUCLEOTIDE SEQUENCE [LARGE SCALE GENOMIC DNA]</scope>
    <source>
        <strain evidence="2 3">JCM 7356</strain>
    </source>
</reference>
<dbReference type="Pfam" id="PF21836">
    <property type="entry name" value="DUF6895"/>
    <property type="match status" value="1"/>
</dbReference>
<accession>A0ABN3DT73</accession>
<proteinExistence type="predicted"/>
<gene>
    <name evidence="2" type="ORF">GCM10010430_22910</name>
</gene>
<keyword evidence="3" id="KW-1185">Reference proteome</keyword>
<evidence type="ECO:0000313" key="3">
    <source>
        <dbReference type="Proteomes" id="UP001500305"/>
    </source>
</evidence>
<evidence type="ECO:0000259" key="1">
    <source>
        <dbReference type="Pfam" id="PF21836"/>
    </source>
</evidence>
<sequence length="296" mass="31825">MAQIEAEQALCEWIESHLGHFFPSGIAGSAAEWSIKIRPACELSIVLFGVTGPRPPANGTWARLVSEKCRELLLPADQALPGIIASGAAESHNFKAALLVFIAIERITGRRFRSHDIVRSVFAMPPRSNPGPDLDHAIATDLAGIRDYGPQMTRRLEALMRRYPSAPALGAAARPALYDVTHACFLATRFGHRTPPWPARHAAWLTHTLGPAAAARLQLGDLDVAAELTAAALWCGLPLNPHHQQVLNTLSRTALATGCIVPGAHFAPEADFFDRAYHPTLTALAALSAANRAQLS</sequence>
<dbReference type="InterPro" id="IPR054190">
    <property type="entry name" value="DUF6895"/>
</dbReference>
<dbReference type="Proteomes" id="UP001500305">
    <property type="component" value="Unassembled WGS sequence"/>
</dbReference>
<protein>
    <recommendedName>
        <fullName evidence="1">DUF6895 domain-containing protein</fullName>
    </recommendedName>
</protein>
<dbReference type="RefSeq" id="WP_344636186.1">
    <property type="nucleotide sequence ID" value="NZ_BAAATR010000007.1"/>
</dbReference>
<dbReference type="EMBL" id="BAAATR010000007">
    <property type="protein sequence ID" value="GAA2240833.1"/>
    <property type="molecule type" value="Genomic_DNA"/>
</dbReference>
<name>A0ABN3DT73_9ACTN</name>
<organism evidence="2 3">
    <name type="scientific">Kitasatospora cystarginea</name>
    <dbReference type="NCBI Taxonomy" id="58350"/>
    <lineage>
        <taxon>Bacteria</taxon>
        <taxon>Bacillati</taxon>
        <taxon>Actinomycetota</taxon>
        <taxon>Actinomycetes</taxon>
        <taxon>Kitasatosporales</taxon>
        <taxon>Streptomycetaceae</taxon>
        <taxon>Kitasatospora</taxon>
    </lineage>
</organism>
<feature type="domain" description="DUF6895" evidence="1">
    <location>
        <begin position="10"/>
        <end position="286"/>
    </location>
</feature>